<dbReference type="EMBL" id="FRFG01000026">
    <property type="protein sequence ID" value="SHO56603.1"/>
    <property type="molecule type" value="Genomic_DNA"/>
</dbReference>
<organism evidence="1 2">
    <name type="scientific">Vibrio quintilis</name>
    <dbReference type="NCBI Taxonomy" id="1117707"/>
    <lineage>
        <taxon>Bacteria</taxon>
        <taxon>Pseudomonadati</taxon>
        <taxon>Pseudomonadota</taxon>
        <taxon>Gammaproteobacteria</taxon>
        <taxon>Vibrionales</taxon>
        <taxon>Vibrionaceae</taxon>
        <taxon>Vibrio</taxon>
    </lineage>
</organism>
<accession>A0A1M7YVM1</accession>
<dbReference type="STRING" id="1117707.VQ7734_02372"/>
<evidence type="ECO:0000313" key="1">
    <source>
        <dbReference type="EMBL" id="SHO56603.1"/>
    </source>
</evidence>
<keyword evidence="2" id="KW-1185">Reference proteome</keyword>
<proteinExistence type="predicted"/>
<name>A0A1M7YVM1_9VIBR</name>
<dbReference type="Proteomes" id="UP000184600">
    <property type="component" value="Unassembled WGS sequence"/>
</dbReference>
<reference evidence="2" key="1">
    <citation type="submission" date="2016-12" db="EMBL/GenBank/DDBJ databases">
        <authorList>
            <person name="Rodrigo-Torres L."/>
            <person name="Arahal R.D."/>
            <person name="Lucena T."/>
        </authorList>
    </citation>
    <scope>NUCLEOTIDE SEQUENCE [LARGE SCALE GENOMIC DNA]</scope>
</reference>
<evidence type="ECO:0000313" key="2">
    <source>
        <dbReference type="Proteomes" id="UP000184600"/>
    </source>
</evidence>
<dbReference type="RefSeq" id="WP_073582706.1">
    <property type="nucleotide sequence ID" value="NZ_AP024897.1"/>
</dbReference>
<sequence>MTVLELLTLSYFSPVFGADMERVETQRQSEEAFIQAFLAANQPFVNSMFEQVLKRVESDLLLHNKAVDQSCLAEAMNVVFDTYLHCQFVLQDKPLSYWSQYREQDAETLLDRLLSDLALTKLYVACESVVQQAFLLPVSKQPKSCKPRLKRKP</sequence>
<protein>
    <submittedName>
        <fullName evidence="1">Uncharacterized protein</fullName>
    </submittedName>
</protein>
<dbReference type="AlphaFoldDB" id="A0A1M7YVM1"/>
<gene>
    <name evidence="1" type="ORF">VQ7734_02372</name>
</gene>